<evidence type="ECO:0000313" key="2">
    <source>
        <dbReference type="Proteomes" id="UP001497700"/>
    </source>
</evidence>
<organism evidence="1 2">
    <name type="scientific">Hypoxylon rubiginosum</name>
    <dbReference type="NCBI Taxonomy" id="110542"/>
    <lineage>
        <taxon>Eukaryota</taxon>
        <taxon>Fungi</taxon>
        <taxon>Dikarya</taxon>
        <taxon>Ascomycota</taxon>
        <taxon>Pezizomycotina</taxon>
        <taxon>Sordariomycetes</taxon>
        <taxon>Xylariomycetidae</taxon>
        <taxon>Xylariales</taxon>
        <taxon>Hypoxylaceae</taxon>
        <taxon>Hypoxylon</taxon>
    </lineage>
</organism>
<proteinExistence type="predicted"/>
<dbReference type="Proteomes" id="UP001497700">
    <property type="component" value="Unassembled WGS sequence"/>
</dbReference>
<evidence type="ECO:0000313" key="1">
    <source>
        <dbReference type="EMBL" id="KAI4870584.1"/>
    </source>
</evidence>
<accession>A0ACB9ZHD3</accession>
<name>A0ACB9ZHD3_9PEZI</name>
<dbReference type="EMBL" id="MU393423">
    <property type="protein sequence ID" value="KAI4870584.1"/>
    <property type="molecule type" value="Genomic_DNA"/>
</dbReference>
<protein>
    <submittedName>
        <fullName evidence="1">Uncharacterized protein</fullName>
    </submittedName>
</protein>
<reference evidence="1 2" key="1">
    <citation type="journal article" date="2022" name="New Phytol.">
        <title>Ecological generalism drives hyperdiversity of secondary metabolite gene clusters in xylarialean endophytes.</title>
        <authorList>
            <person name="Franco M.E.E."/>
            <person name="Wisecaver J.H."/>
            <person name="Arnold A.E."/>
            <person name="Ju Y.M."/>
            <person name="Slot J.C."/>
            <person name="Ahrendt S."/>
            <person name="Moore L.P."/>
            <person name="Eastman K.E."/>
            <person name="Scott K."/>
            <person name="Konkel Z."/>
            <person name="Mondo S.J."/>
            <person name="Kuo A."/>
            <person name="Hayes R.D."/>
            <person name="Haridas S."/>
            <person name="Andreopoulos B."/>
            <person name="Riley R."/>
            <person name="LaButti K."/>
            <person name="Pangilinan J."/>
            <person name="Lipzen A."/>
            <person name="Amirebrahimi M."/>
            <person name="Yan J."/>
            <person name="Adam C."/>
            <person name="Keymanesh K."/>
            <person name="Ng V."/>
            <person name="Louie K."/>
            <person name="Northen T."/>
            <person name="Drula E."/>
            <person name="Henrissat B."/>
            <person name="Hsieh H.M."/>
            <person name="Youens-Clark K."/>
            <person name="Lutzoni F."/>
            <person name="Miadlikowska J."/>
            <person name="Eastwood D.C."/>
            <person name="Hamelin R.C."/>
            <person name="Grigoriev I.V."/>
            <person name="U'Ren J.M."/>
        </authorList>
    </citation>
    <scope>NUCLEOTIDE SEQUENCE [LARGE SCALE GENOMIC DNA]</scope>
    <source>
        <strain evidence="1 2">CBS 119005</strain>
    </source>
</reference>
<gene>
    <name evidence="1" type="ORF">F4820DRAFT_402681</name>
</gene>
<sequence>MLLCKVFEFDFSPRCRIRVLFSLTPCKYAFAMLTTLSLSASCVTEVWVWGTEPGLVIGNTHNNELLGLQWKYSFNDGLARDLSEQIREHMQCLSTAKRQRNGARPINTVTGQVVSDGSLNIHSNRVVFHSSDLIRDLLSTTSSAPTTSKLTGSTSTPTTASIPIGSHTAAPTALSSGSLSVGATAGIGVGIGVDIFLLLSGMAWLVWRQYKIRQRATRGRGEAELPALEVNVYLSRGAFRRRD</sequence>
<comment type="caution">
    <text evidence="1">The sequence shown here is derived from an EMBL/GenBank/DDBJ whole genome shotgun (WGS) entry which is preliminary data.</text>
</comment>
<keyword evidence="2" id="KW-1185">Reference proteome</keyword>